<dbReference type="InterPro" id="IPR036425">
    <property type="entry name" value="MoaB/Mog-like_dom_sf"/>
</dbReference>
<proteinExistence type="inferred from homology"/>
<dbReference type="Proteomes" id="UP000429595">
    <property type="component" value="Unassembled WGS sequence"/>
</dbReference>
<dbReference type="GO" id="GO:0005829">
    <property type="term" value="C:cytosol"/>
    <property type="evidence" value="ECO:0007669"/>
    <property type="project" value="TreeGrafter"/>
</dbReference>
<comment type="pathway">
    <text evidence="2 6">Cofactor biosynthesis; molybdopterin biosynthesis.</text>
</comment>
<keyword evidence="5 6" id="KW-0501">Molybdenum cofactor biosynthesis</keyword>
<dbReference type="FunFam" id="3.40.980.10:FF:000006">
    <property type="entry name" value="Molybdenum cofactor biosynthesis protein B"/>
    <property type="match status" value="1"/>
</dbReference>
<dbReference type="SUPFAM" id="SSF53218">
    <property type="entry name" value="Molybdenum cofactor biosynthesis proteins"/>
    <property type="match status" value="1"/>
</dbReference>
<gene>
    <name evidence="8" type="ORF">F9802_07405</name>
</gene>
<evidence type="ECO:0000256" key="5">
    <source>
        <dbReference type="ARBA" id="ARBA00023150"/>
    </source>
</evidence>
<comment type="caution">
    <text evidence="8">The sequence shown here is derived from an EMBL/GenBank/DDBJ whole genome shotgun (WGS) entry which is preliminary data.</text>
</comment>
<organism evidence="8 9">
    <name type="scientific">Bacillus aerolatus</name>
    <dbReference type="NCBI Taxonomy" id="2653354"/>
    <lineage>
        <taxon>Bacteria</taxon>
        <taxon>Bacillati</taxon>
        <taxon>Bacillota</taxon>
        <taxon>Bacilli</taxon>
        <taxon>Bacillales</taxon>
        <taxon>Bacillaceae</taxon>
        <taxon>Bacillus</taxon>
    </lineage>
</organism>
<evidence type="ECO:0000256" key="1">
    <source>
        <dbReference type="ARBA" id="ARBA00003487"/>
    </source>
</evidence>
<dbReference type="InterPro" id="IPR001453">
    <property type="entry name" value="MoaB/Mog_dom"/>
</dbReference>
<dbReference type="Gene3D" id="3.40.980.10">
    <property type="entry name" value="MoaB/Mog-like domain"/>
    <property type="match status" value="1"/>
</dbReference>
<dbReference type="PANTHER" id="PTHR43232:SF2">
    <property type="entry name" value="MOLYBDENUM COFACTOR BIOSYNTHESIS PROTEIN B"/>
    <property type="match status" value="1"/>
</dbReference>
<evidence type="ECO:0000256" key="4">
    <source>
        <dbReference type="ARBA" id="ARBA00015262"/>
    </source>
</evidence>
<evidence type="ECO:0000313" key="9">
    <source>
        <dbReference type="Proteomes" id="UP000429595"/>
    </source>
</evidence>
<dbReference type="NCBIfam" id="TIGR00177">
    <property type="entry name" value="molyb_syn"/>
    <property type="match status" value="1"/>
</dbReference>
<dbReference type="GO" id="GO:0006777">
    <property type="term" value="P:Mo-molybdopterin cofactor biosynthetic process"/>
    <property type="evidence" value="ECO:0007669"/>
    <property type="project" value="UniProtKB-UniRule"/>
</dbReference>
<evidence type="ECO:0000256" key="6">
    <source>
        <dbReference type="PIRNR" id="PIRNR006443"/>
    </source>
</evidence>
<dbReference type="EMBL" id="WEIO01000003">
    <property type="protein sequence ID" value="KAB7707564.1"/>
    <property type="molecule type" value="Genomic_DNA"/>
</dbReference>
<evidence type="ECO:0000256" key="2">
    <source>
        <dbReference type="ARBA" id="ARBA00005046"/>
    </source>
</evidence>
<dbReference type="Pfam" id="PF00994">
    <property type="entry name" value="MoCF_biosynth"/>
    <property type="match status" value="1"/>
</dbReference>
<dbReference type="PIRSF" id="PIRSF006443">
    <property type="entry name" value="MoaB"/>
    <property type="match status" value="1"/>
</dbReference>
<dbReference type="SMART" id="SM00852">
    <property type="entry name" value="MoCF_biosynth"/>
    <property type="match status" value="1"/>
</dbReference>
<dbReference type="CDD" id="cd00886">
    <property type="entry name" value="MogA_MoaB"/>
    <property type="match status" value="1"/>
</dbReference>
<dbReference type="InterPro" id="IPR012245">
    <property type="entry name" value="MoaB"/>
</dbReference>
<evidence type="ECO:0000259" key="7">
    <source>
        <dbReference type="SMART" id="SM00852"/>
    </source>
</evidence>
<reference evidence="8 9" key="1">
    <citation type="submission" date="2019-10" db="EMBL/GenBank/DDBJ databases">
        <title>Bacillus aerolatum sp. nov., isolated from bioaerosol of sport playgrounds.</title>
        <authorList>
            <person name="Chen P."/>
            <person name="Zhang G."/>
        </authorList>
    </citation>
    <scope>NUCLEOTIDE SEQUENCE [LARGE SCALE GENOMIC DNA]</scope>
    <source>
        <strain evidence="8 9">CX253</strain>
    </source>
</reference>
<accession>A0A6I1FL97</accession>
<evidence type="ECO:0000256" key="3">
    <source>
        <dbReference type="ARBA" id="ARBA00006112"/>
    </source>
</evidence>
<keyword evidence="9" id="KW-1185">Reference proteome</keyword>
<name>A0A6I1FL97_9BACI</name>
<dbReference type="PANTHER" id="PTHR43232">
    <property type="entry name" value="MOLYBDENUM COFACTOR BIOSYNTHESIS PROTEIN B"/>
    <property type="match status" value="1"/>
</dbReference>
<dbReference type="UniPathway" id="UPA00344"/>
<protein>
    <recommendedName>
        <fullName evidence="4 6">Molybdenum cofactor biosynthesis protein B</fullName>
    </recommendedName>
</protein>
<dbReference type="RefSeq" id="WP_152150527.1">
    <property type="nucleotide sequence ID" value="NZ_WEIO01000003.1"/>
</dbReference>
<evidence type="ECO:0000313" key="8">
    <source>
        <dbReference type="EMBL" id="KAB7707564.1"/>
    </source>
</evidence>
<feature type="domain" description="MoaB/Mog" evidence="7">
    <location>
        <begin position="14"/>
        <end position="157"/>
    </location>
</feature>
<comment type="similarity">
    <text evidence="3 6">Belongs to the MoaB/Mog family.</text>
</comment>
<comment type="function">
    <text evidence="1 6">May be involved in the biosynthesis of molybdopterin.</text>
</comment>
<sequence>MSLIVNESRKASVGIITISDTRTDETDKSGRTIEKLMQEHNHTVLQKVIVKDEPEAIKTAIFSFIQSSAEFIITNGGTGISSRDFTYETVAPLFDKEMIGFGELFRYLSYKQVGTRSILSRATAGTIGSTTVFVLPGSTKAVELALNEIILKEIPHLFQEQQKHS</sequence>
<dbReference type="AlphaFoldDB" id="A0A6I1FL97"/>